<name>A0A4R2P4G3_9BACL</name>
<evidence type="ECO:0000256" key="2">
    <source>
        <dbReference type="ARBA" id="ARBA00023295"/>
    </source>
</evidence>
<evidence type="ECO:0000259" key="3">
    <source>
        <dbReference type="Pfam" id="PF01156"/>
    </source>
</evidence>
<dbReference type="CDD" id="cd00455">
    <property type="entry name" value="nuc_hydro"/>
    <property type="match status" value="1"/>
</dbReference>
<dbReference type="Gene3D" id="3.90.245.10">
    <property type="entry name" value="Ribonucleoside hydrolase-like"/>
    <property type="match status" value="1"/>
</dbReference>
<organism evidence="4 5">
    <name type="scientific">Scopulibacillus darangshiensis</name>
    <dbReference type="NCBI Taxonomy" id="442528"/>
    <lineage>
        <taxon>Bacteria</taxon>
        <taxon>Bacillati</taxon>
        <taxon>Bacillota</taxon>
        <taxon>Bacilli</taxon>
        <taxon>Bacillales</taxon>
        <taxon>Sporolactobacillaceae</taxon>
        <taxon>Scopulibacillus</taxon>
    </lineage>
</organism>
<protein>
    <submittedName>
        <fullName evidence="4">Purine nucleosidase</fullName>
    </submittedName>
</protein>
<proteinExistence type="predicted"/>
<dbReference type="PANTHER" id="PTHR12304:SF4">
    <property type="entry name" value="URIDINE NUCLEOSIDASE"/>
    <property type="match status" value="1"/>
</dbReference>
<feature type="domain" description="Inosine/uridine-preferring nucleoside hydrolase" evidence="3">
    <location>
        <begin position="4"/>
        <end position="300"/>
    </location>
</feature>
<keyword evidence="5" id="KW-1185">Reference proteome</keyword>
<dbReference type="GO" id="GO:0006152">
    <property type="term" value="P:purine nucleoside catabolic process"/>
    <property type="evidence" value="ECO:0007669"/>
    <property type="project" value="TreeGrafter"/>
</dbReference>
<sequence length="315" mass="34534">MKKILLFTDPGVDDAFAIMYALLHPELELVGLVCGYGNVSQSDALRNSAYLLKLAGRDDIPLINGAKAPLSGQPPQYFYDLHGYHGIGAVNTESTKITHTYPFHTVYELITVYGSELTLVNLSRLTTLALTFLEAESNIHDVKEIIIMGGAFFVPGNISPLAEANIYGDPPAGKIVTTYGKNLTFLPLNVSNRSIISNDIIRYLSNQTTTPFTPIIKPIMDYYSSQYQHIMPGINGGPLHDVAALSCLTSKDHYKGVNRQVFVVDDGSSKGLTYADFRPVPKVEPGYPINKIILDFSVQHFVNDFVAVMSGSLIN</sequence>
<accession>A0A4R2P4G3</accession>
<dbReference type="PANTHER" id="PTHR12304">
    <property type="entry name" value="INOSINE-URIDINE PREFERRING NUCLEOSIDE HYDROLASE"/>
    <property type="match status" value="1"/>
</dbReference>
<dbReference type="EMBL" id="SLXK01000009">
    <property type="protein sequence ID" value="TCP29633.1"/>
    <property type="molecule type" value="Genomic_DNA"/>
</dbReference>
<dbReference type="Proteomes" id="UP000295416">
    <property type="component" value="Unassembled WGS sequence"/>
</dbReference>
<dbReference type="GO" id="GO:0005829">
    <property type="term" value="C:cytosol"/>
    <property type="evidence" value="ECO:0007669"/>
    <property type="project" value="TreeGrafter"/>
</dbReference>
<dbReference type="GO" id="GO:0008477">
    <property type="term" value="F:purine nucleosidase activity"/>
    <property type="evidence" value="ECO:0007669"/>
    <property type="project" value="TreeGrafter"/>
</dbReference>
<dbReference type="InterPro" id="IPR001910">
    <property type="entry name" value="Inosine/uridine_hydrolase_dom"/>
</dbReference>
<gene>
    <name evidence="4" type="ORF">EV207_10987</name>
</gene>
<keyword evidence="2" id="KW-0326">Glycosidase</keyword>
<reference evidence="4 5" key="1">
    <citation type="submission" date="2019-03" db="EMBL/GenBank/DDBJ databases">
        <title>Genomic Encyclopedia of Type Strains, Phase IV (KMG-IV): sequencing the most valuable type-strain genomes for metagenomic binning, comparative biology and taxonomic classification.</title>
        <authorList>
            <person name="Goeker M."/>
        </authorList>
    </citation>
    <scope>NUCLEOTIDE SEQUENCE [LARGE SCALE GENOMIC DNA]</scope>
    <source>
        <strain evidence="4 5">DSM 19377</strain>
    </source>
</reference>
<dbReference type="InterPro" id="IPR036452">
    <property type="entry name" value="Ribo_hydro-like"/>
</dbReference>
<evidence type="ECO:0000256" key="1">
    <source>
        <dbReference type="ARBA" id="ARBA00022801"/>
    </source>
</evidence>
<dbReference type="InterPro" id="IPR023186">
    <property type="entry name" value="IUNH"/>
</dbReference>
<dbReference type="Pfam" id="PF01156">
    <property type="entry name" value="IU_nuc_hydro"/>
    <property type="match status" value="1"/>
</dbReference>
<comment type="caution">
    <text evidence="4">The sequence shown here is derived from an EMBL/GenBank/DDBJ whole genome shotgun (WGS) entry which is preliminary data.</text>
</comment>
<dbReference type="RefSeq" id="WP_165886877.1">
    <property type="nucleotide sequence ID" value="NZ_SLXK01000009.1"/>
</dbReference>
<evidence type="ECO:0000313" key="4">
    <source>
        <dbReference type="EMBL" id="TCP29633.1"/>
    </source>
</evidence>
<dbReference type="AlphaFoldDB" id="A0A4R2P4G3"/>
<evidence type="ECO:0000313" key="5">
    <source>
        <dbReference type="Proteomes" id="UP000295416"/>
    </source>
</evidence>
<keyword evidence="1" id="KW-0378">Hydrolase</keyword>
<dbReference type="SUPFAM" id="SSF53590">
    <property type="entry name" value="Nucleoside hydrolase"/>
    <property type="match status" value="1"/>
</dbReference>